<accession>A0A2R3QCI0</accession>
<gene>
    <name evidence="3" type="ORF">C6568_09515</name>
</gene>
<evidence type="ECO:0000313" key="4">
    <source>
        <dbReference type="Proteomes" id="UP000237925"/>
    </source>
</evidence>
<evidence type="ECO:0000313" key="3">
    <source>
        <dbReference type="EMBL" id="AVO49479.1"/>
    </source>
</evidence>
<sequence>MARQPRRAHLPLKTAPPLAAALLLAAGAAWLPAHAAEPARAADGKPQHQQQARRAGPALSQDAREVLAWVRASRDNAGLPFALIDKRGAAIHVFDAQGALQASAPVLLGLARGDDSVPGIGERPMAQIAPHERTTPAGRFVSEPGVNLQGEDIVWVHYDDAISLHRVRPTKASERRLQRLASPTIEDNRISYGCINAPASFYDRFIAPTLGRHEGVVYVLPETRAAAQVFGYSGGAAPPAAKR</sequence>
<name>A0A2R3QCI0_9BURK</name>
<evidence type="ECO:0000256" key="1">
    <source>
        <dbReference type="SAM" id="MobiDB-lite"/>
    </source>
</evidence>
<dbReference type="EMBL" id="CP027667">
    <property type="protein sequence ID" value="AVO49479.1"/>
    <property type="molecule type" value="Genomic_DNA"/>
</dbReference>
<proteinExistence type="predicted"/>
<organism evidence="3 4">
    <name type="scientific">Melaminivora suipulveris</name>
    <dbReference type="NCBI Taxonomy" id="2109913"/>
    <lineage>
        <taxon>Bacteria</taxon>
        <taxon>Pseudomonadati</taxon>
        <taxon>Pseudomonadota</taxon>
        <taxon>Betaproteobacteria</taxon>
        <taxon>Burkholderiales</taxon>
        <taxon>Comamonadaceae</taxon>
        <taxon>Melaminivora</taxon>
    </lineage>
</organism>
<keyword evidence="4" id="KW-1185">Reference proteome</keyword>
<feature type="signal peptide" evidence="2">
    <location>
        <begin position="1"/>
        <end position="35"/>
    </location>
</feature>
<feature type="region of interest" description="Disordered" evidence="1">
    <location>
        <begin position="37"/>
        <end position="59"/>
    </location>
</feature>
<dbReference type="Proteomes" id="UP000237925">
    <property type="component" value="Chromosome"/>
</dbReference>
<dbReference type="AlphaFoldDB" id="A0A2R3QCI0"/>
<evidence type="ECO:0000256" key="2">
    <source>
        <dbReference type="SAM" id="SignalP"/>
    </source>
</evidence>
<dbReference type="OrthoDB" id="7202732at2"/>
<keyword evidence="2" id="KW-0732">Signal</keyword>
<reference evidence="3 4" key="1">
    <citation type="submission" date="2018-03" db="EMBL/GenBank/DDBJ databases">
        <title>Genome sequencing of Melaminivora sp.</title>
        <authorList>
            <person name="Kim S.-J."/>
            <person name="Heo J."/>
            <person name="Ahn J.-H."/>
            <person name="Kwon S.-W."/>
        </authorList>
    </citation>
    <scope>NUCLEOTIDE SEQUENCE [LARGE SCALE GENOMIC DNA]</scope>
    <source>
        <strain evidence="3 4">SC2-9</strain>
    </source>
</reference>
<feature type="chain" id="PRO_5015360827" evidence="2">
    <location>
        <begin position="36"/>
        <end position="243"/>
    </location>
</feature>
<dbReference type="KEGG" id="mela:C6568_09515"/>
<protein>
    <submittedName>
        <fullName evidence="3">L,D-transpeptidase</fullName>
    </submittedName>
</protein>